<dbReference type="Pfam" id="PF05345">
    <property type="entry name" value="He_PIG"/>
    <property type="match status" value="1"/>
</dbReference>
<dbReference type="InterPro" id="IPR015919">
    <property type="entry name" value="Cadherin-like_sf"/>
</dbReference>
<dbReference type="NCBIfam" id="TIGR04183">
    <property type="entry name" value="Por_Secre_tail"/>
    <property type="match status" value="1"/>
</dbReference>
<evidence type="ECO:0000313" key="2">
    <source>
        <dbReference type="EMBL" id="GGH34316.1"/>
    </source>
</evidence>
<dbReference type="InterPro" id="IPR026444">
    <property type="entry name" value="Secre_tail"/>
</dbReference>
<accession>A0ABQ1YS09</accession>
<name>A0ABQ1YS09_9BACT</name>
<keyword evidence="1" id="KW-0732">Signal</keyword>
<evidence type="ECO:0000313" key="3">
    <source>
        <dbReference type="Proteomes" id="UP000600214"/>
    </source>
</evidence>
<feature type="chain" id="PRO_5045393995" description="Por secretion system C-terminal sorting domain-containing protein" evidence="1">
    <location>
        <begin position="34"/>
        <end position="653"/>
    </location>
</feature>
<dbReference type="Gene3D" id="2.60.40.10">
    <property type="entry name" value="Immunoglobulins"/>
    <property type="match status" value="1"/>
</dbReference>
<reference evidence="3" key="1">
    <citation type="journal article" date="2019" name="Int. J. Syst. Evol. Microbiol.">
        <title>The Global Catalogue of Microorganisms (GCM) 10K type strain sequencing project: providing services to taxonomists for standard genome sequencing and annotation.</title>
        <authorList>
            <consortium name="The Broad Institute Genomics Platform"/>
            <consortium name="The Broad Institute Genome Sequencing Center for Infectious Disease"/>
            <person name="Wu L."/>
            <person name="Ma J."/>
        </authorList>
    </citation>
    <scope>NUCLEOTIDE SEQUENCE [LARGE SCALE GENOMIC DNA]</scope>
    <source>
        <strain evidence="3">CGMCC 1.15288</strain>
    </source>
</reference>
<dbReference type="SUPFAM" id="SSF49313">
    <property type="entry name" value="Cadherin-like"/>
    <property type="match status" value="1"/>
</dbReference>
<gene>
    <name evidence="2" type="ORF">GCM10007423_25140</name>
</gene>
<evidence type="ECO:0000256" key="1">
    <source>
        <dbReference type="SAM" id="SignalP"/>
    </source>
</evidence>
<evidence type="ECO:0008006" key="4">
    <source>
        <dbReference type="Google" id="ProtNLM"/>
    </source>
</evidence>
<protein>
    <recommendedName>
        <fullName evidence="4">Por secretion system C-terminal sorting domain-containing protein</fullName>
    </recommendedName>
</protein>
<sequence>MKSSIGSLIRKLSALKVAAVLAATVLSSQLSFAAEHATSASSATSSNLAPASVTKIDSVTGAPDGKYGRLNASGLKIAVVTYASWASVTLNLPANVAAGQKSYVKIKAPVAEGLSLDLGSLVNLLGILQADGIVTTTNAGTASAELVKDKDNNLYLAVTSTASYNAVTVRLNFSGFTGILGVAIGTVHMDVDAISTYANQVFTPCEAAGFAFAGVDPDATGIDLSLVNPLQDPEKAIDGVVTPTNYAFLQNGTVGVASSVSQTVYLGTPSPGTNQVLATISRPGGLLNLALLNNINIRAYLGTTLVSTQNVGGGLLSLNLLTPFENNNLVTLSFVPGGSFDRIVITATATAGVFNGLRIHELSSRPPVTFTGGTVSAGRVFDPVASNLFEAETNDIPSFSIQCGLPTEFTYALFEVSAPGGRTLAGTLPNTITLNPDGNFAGTPATGQDGTYTFDVQATNQFGQTAVASFTMLIEKALPVTLISFKALAEGQTASLSWSTSEETNSDRFDIERSQNGKNWAKIGSLASHKESTVNQYYSFVDATPLRGQNLYRLKMVDLDETYSYSSIENLNFKALALAYPNPVSASQSLTLNVGDWSKVSLVKVVNASGKVVFEASNALLSGISTRNLVAGAYVVQVTHTDGTISSQRFVRQ</sequence>
<dbReference type="RefSeq" id="WP_188932562.1">
    <property type="nucleotide sequence ID" value="NZ_BMIA01000002.1"/>
</dbReference>
<dbReference type="Proteomes" id="UP000600214">
    <property type="component" value="Unassembled WGS sequence"/>
</dbReference>
<dbReference type="EMBL" id="BMIA01000002">
    <property type="protein sequence ID" value="GGH34316.1"/>
    <property type="molecule type" value="Genomic_DNA"/>
</dbReference>
<comment type="caution">
    <text evidence="2">The sequence shown here is derived from an EMBL/GenBank/DDBJ whole genome shotgun (WGS) entry which is preliminary data.</text>
</comment>
<organism evidence="2 3">
    <name type="scientific">Dyadobacter endophyticus</name>
    <dbReference type="NCBI Taxonomy" id="1749036"/>
    <lineage>
        <taxon>Bacteria</taxon>
        <taxon>Pseudomonadati</taxon>
        <taxon>Bacteroidota</taxon>
        <taxon>Cytophagia</taxon>
        <taxon>Cytophagales</taxon>
        <taxon>Spirosomataceae</taxon>
        <taxon>Dyadobacter</taxon>
    </lineage>
</organism>
<feature type="signal peptide" evidence="1">
    <location>
        <begin position="1"/>
        <end position="33"/>
    </location>
</feature>
<keyword evidence="3" id="KW-1185">Reference proteome</keyword>
<proteinExistence type="predicted"/>
<dbReference type="InterPro" id="IPR013783">
    <property type="entry name" value="Ig-like_fold"/>
</dbReference>